<dbReference type="Gene3D" id="3.30.160.60">
    <property type="entry name" value="Classic Zinc Finger"/>
    <property type="match status" value="1"/>
</dbReference>
<evidence type="ECO:0000313" key="7">
    <source>
        <dbReference type="EMBL" id="CAL1605775.1"/>
    </source>
</evidence>
<dbReference type="PANTHER" id="PTHR25465">
    <property type="entry name" value="B-BOX DOMAIN CONTAINING"/>
    <property type="match status" value="1"/>
</dbReference>
<dbReference type="PANTHER" id="PTHR25465:SF14">
    <property type="entry name" value="E3 UBIQUITIN-PROTEIN LIGASE TRIM65"/>
    <property type="match status" value="1"/>
</dbReference>
<dbReference type="InterPro" id="IPR003877">
    <property type="entry name" value="SPRY_dom"/>
</dbReference>
<name>A0AAV2LXH3_KNICA</name>
<dbReference type="Gene3D" id="2.60.120.920">
    <property type="match status" value="1"/>
</dbReference>
<organism evidence="7 8">
    <name type="scientific">Knipowitschia caucasica</name>
    <name type="common">Caucasian dwarf goby</name>
    <name type="synonym">Pomatoschistus caucasicus</name>
    <dbReference type="NCBI Taxonomy" id="637954"/>
    <lineage>
        <taxon>Eukaryota</taxon>
        <taxon>Metazoa</taxon>
        <taxon>Chordata</taxon>
        <taxon>Craniata</taxon>
        <taxon>Vertebrata</taxon>
        <taxon>Euteleostomi</taxon>
        <taxon>Actinopterygii</taxon>
        <taxon>Neopterygii</taxon>
        <taxon>Teleostei</taxon>
        <taxon>Neoteleostei</taxon>
        <taxon>Acanthomorphata</taxon>
        <taxon>Gobiaria</taxon>
        <taxon>Gobiiformes</taxon>
        <taxon>Gobioidei</taxon>
        <taxon>Gobiidae</taxon>
        <taxon>Gobiinae</taxon>
        <taxon>Knipowitschia</taxon>
    </lineage>
</organism>
<keyword evidence="2 4" id="KW-0863">Zinc-finger</keyword>
<keyword evidence="3" id="KW-0862">Zinc</keyword>
<dbReference type="InterPro" id="IPR013320">
    <property type="entry name" value="ConA-like_dom_sf"/>
</dbReference>
<gene>
    <name evidence="7" type="ORF">KC01_LOCUS33092</name>
</gene>
<proteinExistence type="predicted"/>
<dbReference type="AlphaFoldDB" id="A0AAV2LXH3"/>
<evidence type="ECO:0000256" key="3">
    <source>
        <dbReference type="ARBA" id="ARBA00022833"/>
    </source>
</evidence>
<dbReference type="GO" id="GO:0008270">
    <property type="term" value="F:zinc ion binding"/>
    <property type="evidence" value="ECO:0007669"/>
    <property type="project" value="UniProtKB-KW"/>
</dbReference>
<protein>
    <submittedName>
        <fullName evidence="7">Uncharacterized protein</fullName>
    </submittedName>
</protein>
<feature type="domain" description="B30.2/SPRY" evidence="6">
    <location>
        <begin position="234"/>
        <end position="425"/>
    </location>
</feature>
<evidence type="ECO:0000256" key="4">
    <source>
        <dbReference type="PROSITE-ProRule" id="PRU00024"/>
    </source>
</evidence>
<sequence>MTCLGCRVSYCERHRSGHMVEHWTVEPGIDLKKNVCHVHHRTVSLYCNTDRQLVCPVCAEKLHTGHQIISAEEEMVRRKAVMVAEQQNVETLLQKHKRTRGKIQQKIKKMITDSTVDFSNRAPEYFILCRALLNNAGVALTWFLQQVQVNNKRKAQLEQEVGDVTERLSELDSLSQIKDLVRFKKVYKAFCQEKPKTYPEIPTLYTVKELTDLMRDVSEKLSKTKNLPLSISLSPVLYYQPITREQFMRCYVDIQLDPDTAHPCLLLSEDGRKVTVVKKPQKYPDHPKRFSHARQALAKLLLLHSYFEAVWEKEPKILGFADQRIHRKGEGQECVLGMNSWSCFLRMDSSKTTLWHNKEEVTIETSHKVNRVGVFVDTLAASMSFYDVDDGMRLLAMIQTNFAEVFVAVGFPDETPNSVEFVKPN</sequence>
<dbReference type="CDD" id="cd19769">
    <property type="entry name" value="Bbox2_TRIM16-like"/>
    <property type="match status" value="1"/>
</dbReference>
<dbReference type="Pfam" id="PF13765">
    <property type="entry name" value="PRY"/>
    <property type="match status" value="1"/>
</dbReference>
<dbReference type="InterPro" id="IPR001870">
    <property type="entry name" value="B30.2/SPRY"/>
</dbReference>
<feature type="domain" description="B box-type" evidence="5">
    <location>
        <begin position="31"/>
        <end position="71"/>
    </location>
</feature>
<evidence type="ECO:0000259" key="5">
    <source>
        <dbReference type="PROSITE" id="PS50119"/>
    </source>
</evidence>
<keyword evidence="1" id="KW-0479">Metal-binding</keyword>
<keyword evidence="8" id="KW-1185">Reference proteome</keyword>
<dbReference type="GO" id="GO:0005737">
    <property type="term" value="C:cytoplasm"/>
    <property type="evidence" value="ECO:0007669"/>
    <property type="project" value="UniProtKB-ARBA"/>
</dbReference>
<dbReference type="Proteomes" id="UP001497482">
    <property type="component" value="Chromosome 5"/>
</dbReference>
<dbReference type="InterPro" id="IPR043136">
    <property type="entry name" value="B30.2/SPRY_sf"/>
</dbReference>
<evidence type="ECO:0000256" key="2">
    <source>
        <dbReference type="ARBA" id="ARBA00022771"/>
    </source>
</evidence>
<evidence type="ECO:0000313" key="8">
    <source>
        <dbReference type="Proteomes" id="UP001497482"/>
    </source>
</evidence>
<dbReference type="InterPro" id="IPR003879">
    <property type="entry name" value="Butyrophylin_SPRY"/>
</dbReference>
<dbReference type="SMART" id="SM00589">
    <property type="entry name" value="PRY"/>
    <property type="match status" value="1"/>
</dbReference>
<evidence type="ECO:0000259" key="6">
    <source>
        <dbReference type="PROSITE" id="PS50188"/>
    </source>
</evidence>
<dbReference type="PROSITE" id="PS50119">
    <property type="entry name" value="ZF_BBOX"/>
    <property type="match status" value="1"/>
</dbReference>
<dbReference type="EMBL" id="OZ035827">
    <property type="protein sequence ID" value="CAL1605775.1"/>
    <property type="molecule type" value="Genomic_DNA"/>
</dbReference>
<dbReference type="SUPFAM" id="SSF49899">
    <property type="entry name" value="Concanavalin A-like lectins/glucanases"/>
    <property type="match status" value="1"/>
</dbReference>
<dbReference type="InterPro" id="IPR006574">
    <property type="entry name" value="PRY"/>
</dbReference>
<accession>A0AAV2LXH3</accession>
<dbReference type="PROSITE" id="PS50188">
    <property type="entry name" value="B302_SPRY"/>
    <property type="match status" value="1"/>
</dbReference>
<dbReference type="Pfam" id="PF00622">
    <property type="entry name" value="SPRY"/>
    <property type="match status" value="1"/>
</dbReference>
<reference evidence="7 8" key="1">
    <citation type="submission" date="2024-04" db="EMBL/GenBank/DDBJ databases">
        <authorList>
            <person name="Waldvogel A.-M."/>
            <person name="Schoenle A."/>
        </authorList>
    </citation>
    <scope>NUCLEOTIDE SEQUENCE [LARGE SCALE GENOMIC DNA]</scope>
</reference>
<dbReference type="SUPFAM" id="SSF57845">
    <property type="entry name" value="B-box zinc-binding domain"/>
    <property type="match status" value="1"/>
</dbReference>
<dbReference type="Pfam" id="PF00643">
    <property type="entry name" value="zf-B_box"/>
    <property type="match status" value="1"/>
</dbReference>
<dbReference type="InterPro" id="IPR051051">
    <property type="entry name" value="E3_ubiq-ligase_TRIM/RNF"/>
</dbReference>
<dbReference type="InterPro" id="IPR000315">
    <property type="entry name" value="Znf_B-box"/>
</dbReference>
<dbReference type="SMART" id="SM00336">
    <property type="entry name" value="BBOX"/>
    <property type="match status" value="1"/>
</dbReference>
<evidence type="ECO:0000256" key="1">
    <source>
        <dbReference type="ARBA" id="ARBA00022723"/>
    </source>
</evidence>
<dbReference type="PRINTS" id="PR01407">
    <property type="entry name" value="BUTYPHLNCDUF"/>
</dbReference>